<feature type="transmembrane region" description="Helical" evidence="1">
    <location>
        <begin position="12"/>
        <end position="33"/>
    </location>
</feature>
<accession>A0ABS6ANV7</accession>
<gene>
    <name evidence="2" type="ORF">KNW02_19485</name>
</gene>
<evidence type="ECO:0008006" key="4">
    <source>
        <dbReference type="Google" id="ProtNLM"/>
    </source>
</evidence>
<dbReference type="EMBL" id="JAHKNG010000070">
    <property type="protein sequence ID" value="MBU3032270.1"/>
    <property type="molecule type" value="Genomic_DNA"/>
</dbReference>
<name>A0ABS6ANV7_9RHOB</name>
<protein>
    <recommendedName>
        <fullName evidence="4">Methyl-accepting chemotaxis protein</fullName>
    </recommendedName>
</protein>
<organism evidence="2 3">
    <name type="scientific">Paracoccus marinaquae</name>
    <dbReference type="NCBI Taxonomy" id="2841926"/>
    <lineage>
        <taxon>Bacteria</taxon>
        <taxon>Pseudomonadati</taxon>
        <taxon>Pseudomonadota</taxon>
        <taxon>Alphaproteobacteria</taxon>
        <taxon>Rhodobacterales</taxon>
        <taxon>Paracoccaceae</taxon>
        <taxon>Paracoccus</taxon>
    </lineage>
</organism>
<keyword evidence="3" id="KW-1185">Reference proteome</keyword>
<dbReference type="RefSeq" id="WP_216034857.1">
    <property type="nucleotide sequence ID" value="NZ_JAHKNG010000070.1"/>
</dbReference>
<keyword evidence="1" id="KW-0812">Transmembrane</keyword>
<reference evidence="2" key="1">
    <citation type="submission" date="2021-06" db="EMBL/GenBank/DDBJ databases">
        <title>Paracoccus bacterium XHP0099 sp. nov., isolated from the surface waters of the Yellow Sea.</title>
        <authorList>
            <person name="Xue H."/>
            <person name="Zhang D."/>
        </authorList>
    </citation>
    <scope>NUCLEOTIDE SEQUENCE</scope>
    <source>
        <strain evidence="2">XHP0099</strain>
    </source>
</reference>
<keyword evidence="1" id="KW-0472">Membrane</keyword>
<keyword evidence="1" id="KW-1133">Transmembrane helix</keyword>
<evidence type="ECO:0000313" key="2">
    <source>
        <dbReference type="EMBL" id="MBU3032270.1"/>
    </source>
</evidence>
<sequence length="150" mass="15999">MRQRTVGSTIGNLLLALVNATLILVLLCLFVGLQLANRVSSISNEIARNLVSLQPVREEVGDMTAELADLRADLRVALEGGEAFGSEAAQRLTDRLDRLDTRLATAAGQFERLAASPELLVDHAIGRAAQEVTQGISELRGCRPADAPGI</sequence>
<comment type="caution">
    <text evidence="2">The sequence shown here is derived from an EMBL/GenBank/DDBJ whole genome shotgun (WGS) entry which is preliminary data.</text>
</comment>
<evidence type="ECO:0000256" key="1">
    <source>
        <dbReference type="SAM" id="Phobius"/>
    </source>
</evidence>
<dbReference type="Proteomes" id="UP001166191">
    <property type="component" value="Unassembled WGS sequence"/>
</dbReference>
<evidence type="ECO:0000313" key="3">
    <source>
        <dbReference type="Proteomes" id="UP001166191"/>
    </source>
</evidence>
<proteinExistence type="predicted"/>